<proteinExistence type="predicted"/>
<feature type="compositionally biased region" description="Basic and acidic residues" evidence="1">
    <location>
        <begin position="494"/>
        <end position="510"/>
    </location>
</feature>
<sequence length="739" mass="81960">MQQLILREYTTVRCNKVFDLSSESGAKNRRRGLVGRTRKEQGRQVLQEKIFARTKKKTTLAGAKSTLPSIPVPRHRAPAADGDPNSGSLGREGPFLPHLPRPNRPARQSPNEFELHSIVEILNLKKKELHSLPEQPVPDMVMTRRHRSPPGKNMRIPKDLPMTIKSYRDGEGDGGTVLRPPRQIVVVVPSVALESPRKAVKQQQLVMVDGKSSETPQAPPPQGESFGRLTGKYLTRRPSQEHRAGHFNNFRQYLKRSKSRKVAHLAPAPTASVQDKKILNVSGRNNIPTLPVIPSIRSEDEIKTVMSENGVVLNGDFPANLSGVSSEDTSSSIRSELGKVFSNSSSSKSSSDNNNSNSNAIRVKRLSNPQQKTRRARDRHGRDSGNESSDSLDGLKDTSLPEEGSRSRWSPGQKRYVVDKSHIHQQMASKNGYSVAKRYFDKQDREKYRSSLPSVLQSDQDYLTRTINGNPNKGKSGNHIVYVERTHGMRRRRGSEESATEAHLRYRDPQRLLGQVPGHRNPPPSPASAEYKANLKRQAGDYNRPDSGIATRNSDSTGHSRNTDTSGVHHHADITRKQQQVMMMKTPAIWDETFTMRVTEDETPSSDSDAESMPKPITMISINQSEIVQPPPNLHTTTTNSETTELYRGGYGRVAQDIDNRSLLSVPDSESLRANTPMPKALNDADDAESTSTISVPKITMTCATPLPPRATPSITPPPSDGLRLFVSDIERVGGVINR</sequence>
<feature type="region of interest" description="Disordered" evidence="1">
    <location>
        <begin position="209"/>
        <end position="228"/>
    </location>
</feature>
<evidence type="ECO:0000313" key="3">
    <source>
        <dbReference type="RefSeq" id="XP_019647724.1"/>
    </source>
</evidence>
<dbReference type="AlphaFoldDB" id="A0A6P5ANK8"/>
<evidence type="ECO:0000256" key="1">
    <source>
        <dbReference type="SAM" id="MobiDB-lite"/>
    </source>
</evidence>
<dbReference type="RefSeq" id="XP_019647724.1">
    <property type="nucleotide sequence ID" value="XM_019792165.1"/>
</dbReference>
<keyword evidence="2" id="KW-1185">Reference proteome</keyword>
<feature type="region of interest" description="Disordered" evidence="1">
    <location>
        <begin position="58"/>
        <end position="110"/>
    </location>
</feature>
<feature type="region of interest" description="Disordered" evidence="1">
    <location>
        <begin position="667"/>
        <end position="696"/>
    </location>
</feature>
<reference evidence="3" key="1">
    <citation type="submission" date="2025-08" db="UniProtKB">
        <authorList>
            <consortium name="RefSeq"/>
        </authorList>
    </citation>
    <scope>IDENTIFICATION</scope>
    <source>
        <tissue evidence="3">Gonad</tissue>
    </source>
</reference>
<dbReference type="KEGG" id="bbel:109488021"/>
<feature type="compositionally biased region" description="Polar residues" evidence="1">
    <location>
        <begin position="550"/>
        <end position="566"/>
    </location>
</feature>
<dbReference type="Proteomes" id="UP000515135">
    <property type="component" value="Unplaced"/>
</dbReference>
<organism evidence="2 3">
    <name type="scientific">Branchiostoma belcheri</name>
    <name type="common">Amphioxus</name>
    <dbReference type="NCBI Taxonomy" id="7741"/>
    <lineage>
        <taxon>Eukaryota</taxon>
        <taxon>Metazoa</taxon>
        <taxon>Chordata</taxon>
        <taxon>Cephalochordata</taxon>
        <taxon>Leptocardii</taxon>
        <taxon>Amphioxiformes</taxon>
        <taxon>Branchiostomatidae</taxon>
        <taxon>Branchiostoma</taxon>
    </lineage>
</organism>
<protein>
    <submittedName>
        <fullName evidence="3">Uncharacterized protein LOC109488021</fullName>
    </submittedName>
</protein>
<accession>A0A6P5ANK8</accession>
<evidence type="ECO:0000313" key="2">
    <source>
        <dbReference type="Proteomes" id="UP000515135"/>
    </source>
</evidence>
<dbReference type="OrthoDB" id="10042485at2759"/>
<dbReference type="GeneID" id="109488021"/>
<feature type="region of interest" description="Disordered" evidence="1">
    <location>
        <begin position="487"/>
        <end position="571"/>
    </location>
</feature>
<gene>
    <name evidence="3" type="primary">LOC109488021</name>
</gene>
<feature type="compositionally biased region" description="Low complexity" evidence="1">
    <location>
        <begin position="342"/>
        <end position="359"/>
    </location>
</feature>
<feature type="region of interest" description="Disordered" evidence="1">
    <location>
        <begin position="341"/>
        <end position="414"/>
    </location>
</feature>
<name>A0A6P5ANK8_BRABE</name>